<comment type="caution">
    <text evidence="7">The sequence shown here is derived from an EMBL/GenBank/DDBJ whole genome shotgun (WGS) entry which is preliminary data.</text>
</comment>
<dbReference type="EMBL" id="QJKB01000012">
    <property type="protein sequence ID" value="PXX38538.1"/>
    <property type="molecule type" value="Genomic_DNA"/>
</dbReference>
<dbReference type="InterPro" id="IPR038770">
    <property type="entry name" value="Na+/solute_symporter_sf"/>
</dbReference>
<gene>
    <name evidence="7" type="ORF">DFR42_11250</name>
</gene>
<feature type="transmembrane region" description="Helical" evidence="5">
    <location>
        <begin position="194"/>
        <end position="215"/>
    </location>
</feature>
<dbReference type="Gene3D" id="1.20.1530.20">
    <property type="match status" value="1"/>
</dbReference>
<feature type="transmembrane region" description="Helical" evidence="5">
    <location>
        <begin position="153"/>
        <end position="174"/>
    </location>
</feature>
<protein>
    <submittedName>
        <fullName evidence="7">Kef-type K+ transport system membrane component KefB</fullName>
    </submittedName>
</protein>
<keyword evidence="2 5" id="KW-0812">Transmembrane</keyword>
<feature type="domain" description="Cation/H+ exchanger transmembrane" evidence="6">
    <location>
        <begin position="23"/>
        <end position="382"/>
    </location>
</feature>
<evidence type="ECO:0000313" key="7">
    <source>
        <dbReference type="EMBL" id="PXX38538.1"/>
    </source>
</evidence>
<evidence type="ECO:0000256" key="2">
    <source>
        <dbReference type="ARBA" id="ARBA00022692"/>
    </source>
</evidence>
<proteinExistence type="predicted"/>
<dbReference type="Proteomes" id="UP000247792">
    <property type="component" value="Unassembled WGS sequence"/>
</dbReference>
<reference evidence="7 8" key="1">
    <citation type="submission" date="2018-05" db="EMBL/GenBank/DDBJ databases">
        <title>Genomic Encyclopedia of Type Strains, Phase IV (KMG-IV): sequencing the most valuable type-strain genomes for metagenomic binning, comparative biology and taxonomic classification.</title>
        <authorList>
            <person name="Goeker M."/>
        </authorList>
    </citation>
    <scope>NUCLEOTIDE SEQUENCE [LARGE SCALE GENOMIC DNA]</scope>
    <source>
        <strain evidence="7 8">DSM 19792</strain>
    </source>
</reference>
<dbReference type="GO" id="GO:0015297">
    <property type="term" value="F:antiporter activity"/>
    <property type="evidence" value="ECO:0007669"/>
    <property type="project" value="InterPro"/>
</dbReference>
<keyword evidence="4 5" id="KW-0472">Membrane</keyword>
<evidence type="ECO:0000256" key="3">
    <source>
        <dbReference type="ARBA" id="ARBA00022989"/>
    </source>
</evidence>
<feature type="transmembrane region" description="Helical" evidence="5">
    <location>
        <begin position="60"/>
        <end position="79"/>
    </location>
</feature>
<keyword evidence="8" id="KW-1185">Reference proteome</keyword>
<keyword evidence="3 5" id="KW-1133">Transmembrane helix</keyword>
<dbReference type="AlphaFoldDB" id="A0A318J3L6"/>
<feature type="transmembrane region" description="Helical" evidence="5">
    <location>
        <begin position="227"/>
        <end position="258"/>
    </location>
</feature>
<evidence type="ECO:0000259" key="6">
    <source>
        <dbReference type="Pfam" id="PF00999"/>
    </source>
</evidence>
<dbReference type="OrthoDB" id="8617652at2"/>
<name>A0A318J3L6_9BURK</name>
<comment type="subcellular location">
    <subcellularLocation>
        <location evidence="1">Membrane</location>
        <topology evidence="1">Multi-pass membrane protein</topology>
    </subcellularLocation>
</comment>
<dbReference type="GO" id="GO:1902600">
    <property type="term" value="P:proton transmembrane transport"/>
    <property type="evidence" value="ECO:0007669"/>
    <property type="project" value="InterPro"/>
</dbReference>
<feature type="transmembrane region" description="Helical" evidence="5">
    <location>
        <begin position="364"/>
        <end position="389"/>
    </location>
</feature>
<accession>A0A318J3L6</accession>
<evidence type="ECO:0000256" key="1">
    <source>
        <dbReference type="ARBA" id="ARBA00004141"/>
    </source>
</evidence>
<evidence type="ECO:0000313" key="8">
    <source>
        <dbReference type="Proteomes" id="UP000247792"/>
    </source>
</evidence>
<dbReference type="InterPro" id="IPR006153">
    <property type="entry name" value="Cation/H_exchanger_TM"/>
</dbReference>
<feature type="transmembrane region" description="Helical" evidence="5">
    <location>
        <begin position="36"/>
        <end position="54"/>
    </location>
</feature>
<feature type="transmembrane region" description="Helical" evidence="5">
    <location>
        <begin position="91"/>
        <end position="114"/>
    </location>
</feature>
<feature type="transmembrane region" description="Helical" evidence="5">
    <location>
        <begin position="120"/>
        <end position="141"/>
    </location>
</feature>
<dbReference type="Pfam" id="PF00999">
    <property type="entry name" value="Na_H_Exchanger"/>
    <property type="match status" value="1"/>
</dbReference>
<dbReference type="GO" id="GO:0016020">
    <property type="term" value="C:membrane"/>
    <property type="evidence" value="ECO:0007669"/>
    <property type="project" value="UniProtKB-SubCell"/>
</dbReference>
<evidence type="ECO:0000256" key="4">
    <source>
        <dbReference type="ARBA" id="ARBA00023136"/>
    </source>
</evidence>
<dbReference type="RefSeq" id="WP_110257693.1">
    <property type="nucleotide sequence ID" value="NZ_QJKB01000012.1"/>
</dbReference>
<dbReference type="PANTHER" id="PTHR43021:SF2">
    <property type="entry name" value="CATION_H+ EXCHANGER DOMAIN-CONTAINING PROTEIN"/>
    <property type="match status" value="1"/>
</dbReference>
<evidence type="ECO:0000256" key="5">
    <source>
        <dbReference type="SAM" id="Phobius"/>
    </source>
</evidence>
<dbReference type="PANTHER" id="PTHR43021">
    <property type="entry name" value="NA(+)/H(+) ANTIPORTER-RELATED"/>
    <property type="match status" value="1"/>
</dbReference>
<organism evidence="7 8">
    <name type="scientific">Undibacterium pigrum</name>
    <dbReference type="NCBI Taxonomy" id="401470"/>
    <lineage>
        <taxon>Bacteria</taxon>
        <taxon>Pseudomonadati</taxon>
        <taxon>Pseudomonadota</taxon>
        <taxon>Betaproteobacteria</taxon>
        <taxon>Burkholderiales</taxon>
        <taxon>Oxalobacteraceae</taxon>
        <taxon>Undibacterium</taxon>
    </lineage>
</organism>
<feature type="transmembrane region" description="Helical" evidence="5">
    <location>
        <begin position="332"/>
        <end position="352"/>
    </location>
</feature>
<sequence>MTEFSMNISQMAWPCVVAAAWLLGDIVNRSLHLPRISVYALTGFALVNLFPTYLSPLDNHSLVLLANIAFGLMLFEFAYRINVRWLSLNPWIAITGLVEAGATFATVYCVALWYGSTQLMSLLLAALAMSSSPAAVIRVINEQRSSGQVSERILHLTAINTVLAVFVFKLILVYWTMQTPGDFLKASAQSLHVMLVACASVLAGTVFGILLPTILRWRGKQAQDATLGFAFAVILLVALSHASSLSPVLATLSFGLVARHRRISLGRTQRNFGVLGELLAVVLFVFAASTLAWTQVLAGVMLGSLLLVMRLGSKIVVTTLLAPASGISMRKGLLSGLGLAPVSVFLILNLEQTNSLGIATTNEWYALVAMTLILEIAGPILTQLALYLAKETPEEQEQ</sequence>
<feature type="transmembrane region" description="Helical" evidence="5">
    <location>
        <begin position="278"/>
        <end position="311"/>
    </location>
</feature>